<name>A0A9Q0F3P8_9ROSI</name>
<dbReference type="Proteomes" id="UP001141552">
    <property type="component" value="Unassembled WGS sequence"/>
</dbReference>
<sequence length="74" mass="8767">VSESRSAFCKDYYQFKTGDRLLAEDSFFSALLPKEVAFDSQDRELRKYIRSNGVQIYMWRSGNQQKQEEKVMES</sequence>
<keyword evidence="2" id="KW-1185">Reference proteome</keyword>
<feature type="non-terminal residue" evidence="1">
    <location>
        <position position="74"/>
    </location>
</feature>
<evidence type="ECO:0000313" key="2">
    <source>
        <dbReference type="Proteomes" id="UP001141552"/>
    </source>
</evidence>
<organism evidence="1 2">
    <name type="scientific">Turnera subulata</name>
    <dbReference type="NCBI Taxonomy" id="218843"/>
    <lineage>
        <taxon>Eukaryota</taxon>
        <taxon>Viridiplantae</taxon>
        <taxon>Streptophyta</taxon>
        <taxon>Embryophyta</taxon>
        <taxon>Tracheophyta</taxon>
        <taxon>Spermatophyta</taxon>
        <taxon>Magnoliopsida</taxon>
        <taxon>eudicotyledons</taxon>
        <taxon>Gunneridae</taxon>
        <taxon>Pentapetalae</taxon>
        <taxon>rosids</taxon>
        <taxon>fabids</taxon>
        <taxon>Malpighiales</taxon>
        <taxon>Passifloraceae</taxon>
        <taxon>Turnera</taxon>
    </lineage>
</organism>
<comment type="caution">
    <text evidence="1">The sequence shown here is derived from an EMBL/GenBank/DDBJ whole genome shotgun (WGS) entry which is preliminary data.</text>
</comment>
<evidence type="ECO:0000313" key="1">
    <source>
        <dbReference type="EMBL" id="KAJ4824363.1"/>
    </source>
</evidence>
<accession>A0A9Q0F3P8</accession>
<dbReference type="EMBL" id="JAKUCV010007202">
    <property type="protein sequence ID" value="KAJ4824363.1"/>
    <property type="molecule type" value="Genomic_DNA"/>
</dbReference>
<proteinExistence type="predicted"/>
<gene>
    <name evidence="1" type="ORF">Tsubulata_041853</name>
</gene>
<reference evidence="1" key="1">
    <citation type="submission" date="2022-02" db="EMBL/GenBank/DDBJ databases">
        <authorList>
            <person name="Henning P.M."/>
            <person name="McCubbin A.G."/>
            <person name="Shore J.S."/>
        </authorList>
    </citation>
    <scope>NUCLEOTIDE SEQUENCE</scope>
    <source>
        <strain evidence="1">F60SS</strain>
        <tissue evidence="1">Leaves</tissue>
    </source>
</reference>
<dbReference type="AlphaFoldDB" id="A0A9Q0F3P8"/>
<protein>
    <submittedName>
        <fullName evidence="1">Uncharacterized protein</fullName>
    </submittedName>
</protein>
<reference evidence="1" key="2">
    <citation type="journal article" date="2023" name="Plants (Basel)">
        <title>Annotation of the Turnera subulata (Passifloraceae) Draft Genome Reveals the S-Locus Evolved after the Divergence of Turneroideae from Passifloroideae in a Stepwise Manner.</title>
        <authorList>
            <person name="Henning P.M."/>
            <person name="Roalson E.H."/>
            <person name="Mir W."/>
            <person name="McCubbin A.G."/>
            <person name="Shore J.S."/>
        </authorList>
    </citation>
    <scope>NUCLEOTIDE SEQUENCE</scope>
    <source>
        <strain evidence="1">F60SS</strain>
    </source>
</reference>